<dbReference type="PROSITE" id="PS50941">
    <property type="entry name" value="CHIT_BIND_I_2"/>
    <property type="match status" value="1"/>
</dbReference>
<dbReference type="KEGG" id="ehx:EMIHUDRAFT_469274"/>
<evidence type="ECO:0000256" key="1">
    <source>
        <dbReference type="ARBA" id="ARBA00022669"/>
    </source>
</evidence>
<evidence type="ECO:0000256" key="2">
    <source>
        <dbReference type="PROSITE-ProRule" id="PRU00261"/>
    </source>
</evidence>
<feature type="transmembrane region" description="Helical" evidence="4">
    <location>
        <begin position="28"/>
        <end position="47"/>
    </location>
</feature>
<feature type="domain" description="Chitin-binding type-1" evidence="5">
    <location>
        <begin position="65"/>
        <end position="113"/>
    </location>
</feature>
<dbReference type="Proteomes" id="UP000013827">
    <property type="component" value="Unassembled WGS sequence"/>
</dbReference>
<dbReference type="InterPro" id="IPR001002">
    <property type="entry name" value="Chitin-bd_1"/>
</dbReference>
<dbReference type="Gene3D" id="3.40.50.150">
    <property type="entry name" value="Vaccinia Virus protein VP39"/>
    <property type="match status" value="1"/>
</dbReference>
<proteinExistence type="predicted"/>
<evidence type="ECO:0000256" key="3">
    <source>
        <dbReference type="SAM" id="MobiDB-lite"/>
    </source>
</evidence>
<reference evidence="7" key="1">
    <citation type="journal article" date="2013" name="Nature">
        <title>Pan genome of the phytoplankton Emiliania underpins its global distribution.</title>
        <authorList>
            <person name="Read B.A."/>
            <person name="Kegel J."/>
            <person name="Klute M.J."/>
            <person name="Kuo A."/>
            <person name="Lefebvre S.C."/>
            <person name="Maumus F."/>
            <person name="Mayer C."/>
            <person name="Miller J."/>
            <person name="Monier A."/>
            <person name="Salamov A."/>
            <person name="Young J."/>
            <person name="Aguilar M."/>
            <person name="Claverie J.M."/>
            <person name="Frickenhaus S."/>
            <person name="Gonzalez K."/>
            <person name="Herman E.K."/>
            <person name="Lin Y.C."/>
            <person name="Napier J."/>
            <person name="Ogata H."/>
            <person name="Sarno A.F."/>
            <person name="Shmutz J."/>
            <person name="Schroeder D."/>
            <person name="de Vargas C."/>
            <person name="Verret F."/>
            <person name="von Dassow P."/>
            <person name="Valentin K."/>
            <person name="Van de Peer Y."/>
            <person name="Wheeler G."/>
            <person name="Dacks J.B."/>
            <person name="Delwiche C.F."/>
            <person name="Dyhrman S.T."/>
            <person name="Glockner G."/>
            <person name="John U."/>
            <person name="Richards T."/>
            <person name="Worden A.Z."/>
            <person name="Zhang X."/>
            <person name="Grigoriev I.V."/>
            <person name="Allen A.E."/>
            <person name="Bidle K."/>
            <person name="Borodovsky M."/>
            <person name="Bowler C."/>
            <person name="Brownlee C."/>
            <person name="Cock J.M."/>
            <person name="Elias M."/>
            <person name="Gladyshev V.N."/>
            <person name="Groth M."/>
            <person name="Guda C."/>
            <person name="Hadaegh A."/>
            <person name="Iglesias-Rodriguez M.D."/>
            <person name="Jenkins J."/>
            <person name="Jones B.M."/>
            <person name="Lawson T."/>
            <person name="Leese F."/>
            <person name="Lindquist E."/>
            <person name="Lobanov A."/>
            <person name="Lomsadze A."/>
            <person name="Malik S.B."/>
            <person name="Marsh M.E."/>
            <person name="Mackinder L."/>
            <person name="Mock T."/>
            <person name="Mueller-Roeber B."/>
            <person name="Pagarete A."/>
            <person name="Parker M."/>
            <person name="Probert I."/>
            <person name="Quesneville H."/>
            <person name="Raines C."/>
            <person name="Rensing S.A."/>
            <person name="Riano-Pachon D.M."/>
            <person name="Richier S."/>
            <person name="Rokitta S."/>
            <person name="Shiraiwa Y."/>
            <person name="Soanes D.M."/>
            <person name="van der Giezen M."/>
            <person name="Wahlund T.M."/>
            <person name="Williams B."/>
            <person name="Wilson W."/>
            <person name="Wolfe G."/>
            <person name="Wurch L.L."/>
        </authorList>
    </citation>
    <scope>NUCLEOTIDE SEQUENCE</scope>
</reference>
<keyword evidence="1 2" id="KW-0147">Chitin-binding</keyword>
<evidence type="ECO:0000313" key="6">
    <source>
        <dbReference type="EnsemblProtists" id="EOD24859"/>
    </source>
</evidence>
<sequence length="545" mass="59857">MNSFARRGVESSPFVRMLKRSGRTRQRTLVAAVLGTFFCFAAFFHHYEQINDDSTVFTWFGMRSDGRCGRDFGMEHVKEITCGKGACCSSHGWCGHGEEYCSVALGCQNGCWPADPNARPETPDDEPDDRYRHHMMDDDGGHYRDRDRYDDYRHGDYHHDDYHHRYDDMHPDHDEPDHETMLARLLGRWFDSALVILGRHPPLARRLLGALVAYLRLTPIRLGQRSLLAFCTRSLLPTLPPFDDAVVPLRACEAVRLRCFQLGGSHKADILSEWLLLTGVWQPALTSYLLRALSPGDTLIDVGANTGYFALLGAARVGSRGSVVAVEACPRTHERLVANVALNPGLTVEAVQAAAADAEGELTLYQHKREPLYNTTVAGAGAGGVAAGTDVWALLQGSGALGALGGAGASGAMGEVRAAPLDALLSEEQVRTARLLKVDVEGGEWAVLRGAAALLRDAPPTLEVVVEVTPRWLALQGSSVPQLLRHMRALGFWPYLLAHDDYEIRRALPPPPPPPPPRRLRSDELPAGCDQADLVFSRRDVEALV</sequence>
<keyword evidence="4" id="KW-0812">Transmembrane</keyword>
<protein>
    <recommendedName>
        <fullName evidence="5">Chitin-binding type-1 domain-containing protein</fullName>
    </recommendedName>
</protein>
<comment type="caution">
    <text evidence="2">Lacks conserved residue(s) required for the propagation of feature annotation.</text>
</comment>
<dbReference type="SUPFAM" id="SSF57016">
    <property type="entry name" value="Plant lectins/antimicrobial peptides"/>
    <property type="match status" value="1"/>
</dbReference>
<feature type="disulfide bond" evidence="2">
    <location>
        <begin position="82"/>
        <end position="94"/>
    </location>
</feature>
<evidence type="ECO:0000313" key="7">
    <source>
        <dbReference type="Proteomes" id="UP000013827"/>
    </source>
</evidence>
<dbReference type="InterPro" id="IPR018371">
    <property type="entry name" value="Chitin-binding_1_CS"/>
</dbReference>
<dbReference type="RefSeq" id="XP_005777288.1">
    <property type="nucleotide sequence ID" value="XM_005777231.1"/>
</dbReference>
<dbReference type="Gene3D" id="3.30.60.10">
    <property type="entry name" value="Endochitinase-like"/>
    <property type="match status" value="1"/>
</dbReference>
<reference evidence="6" key="2">
    <citation type="submission" date="2024-10" db="UniProtKB">
        <authorList>
            <consortium name="EnsemblProtists"/>
        </authorList>
    </citation>
    <scope>IDENTIFICATION</scope>
</reference>
<dbReference type="PROSITE" id="PS00026">
    <property type="entry name" value="CHIT_BIND_I_1"/>
    <property type="match status" value="1"/>
</dbReference>
<dbReference type="Pfam" id="PF00187">
    <property type="entry name" value="Chitin_bind_1"/>
    <property type="match status" value="1"/>
</dbReference>
<dbReference type="PANTHER" id="PTHR34203:SF15">
    <property type="entry name" value="SLL1173 PROTEIN"/>
    <property type="match status" value="1"/>
</dbReference>
<feature type="region of interest" description="Disordered" evidence="3">
    <location>
        <begin position="506"/>
        <end position="525"/>
    </location>
</feature>
<dbReference type="SUPFAM" id="SSF53335">
    <property type="entry name" value="S-adenosyl-L-methionine-dependent methyltransferases"/>
    <property type="match status" value="1"/>
</dbReference>
<dbReference type="InterPro" id="IPR029063">
    <property type="entry name" value="SAM-dependent_MTases_sf"/>
</dbReference>
<dbReference type="Pfam" id="PF05050">
    <property type="entry name" value="Methyltransf_21"/>
    <property type="match status" value="1"/>
</dbReference>
<feature type="disulfide bond" evidence="2">
    <location>
        <begin position="87"/>
        <end position="101"/>
    </location>
</feature>
<feature type="region of interest" description="Disordered" evidence="3">
    <location>
        <begin position="115"/>
        <end position="137"/>
    </location>
</feature>
<accession>A0A0D3JMX4</accession>
<keyword evidence="7" id="KW-1185">Reference proteome</keyword>
<evidence type="ECO:0000259" key="5">
    <source>
        <dbReference type="PROSITE" id="PS50941"/>
    </source>
</evidence>
<evidence type="ECO:0000256" key="4">
    <source>
        <dbReference type="SAM" id="Phobius"/>
    </source>
</evidence>
<feature type="compositionally biased region" description="Pro residues" evidence="3">
    <location>
        <begin position="508"/>
        <end position="517"/>
    </location>
</feature>
<dbReference type="HOGENOM" id="CLU_500068_0_0_1"/>
<keyword evidence="4" id="KW-0472">Membrane</keyword>
<keyword evidence="4" id="KW-1133">Transmembrane helix</keyword>
<dbReference type="InterPro" id="IPR006342">
    <property type="entry name" value="FkbM_mtfrase"/>
</dbReference>
<dbReference type="GO" id="GO:0008061">
    <property type="term" value="F:chitin binding"/>
    <property type="evidence" value="ECO:0007669"/>
    <property type="project" value="UniProtKB-UniRule"/>
</dbReference>
<organism evidence="6 7">
    <name type="scientific">Emiliania huxleyi (strain CCMP1516)</name>
    <dbReference type="NCBI Taxonomy" id="280463"/>
    <lineage>
        <taxon>Eukaryota</taxon>
        <taxon>Haptista</taxon>
        <taxon>Haptophyta</taxon>
        <taxon>Prymnesiophyceae</taxon>
        <taxon>Isochrysidales</taxon>
        <taxon>Noelaerhabdaceae</taxon>
        <taxon>Emiliania</taxon>
    </lineage>
</organism>
<dbReference type="GeneID" id="17270404"/>
<dbReference type="AlphaFoldDB" id="A0A0D3JMX4"/>
<name>A0A0D3JMX4_EMIH1</name>
<dbReference type="EnsemblProtists" id="EOD24859">
    <property type="protein sequence ID" value="EOD24859"/>
    <property type="gene ID" value="EMIHUDRAFT_469274"/>
</dbReference>
<dbReference type="PANTHER" id="PTHR34203">
    <property type="entry name" value="METHYLTRANSFERASE, FKBM FAMILY PROTEIN"/>
    <property type="match status" value="1"/>
</dbReference>
<dbReference type="NCBIfam" id="TIGR01444">
    <property type="entry name" value="fkbM_fam"/>
    <property type="match status" value="1"/>
</dbReference>
<dbReference type="InterPro" id="IPR036861">
    <property type="entry name" value="Endochitinase-like_sf"/>
</dbReference>
<feature type="disulfide bond" evidence="2">
    <location>
        <begin position="107"/>
        <end position="111"/>
    </location>
</feature>
<keyword evidence="2" id="KW-1015">Disulfide bond</keyword>
<dbReference type="InterPro" id="IPR052514">
    <property type="entry name" value="SAM-dependent_MTase"/>
</dbReference>
<dbReference type="CDD" id="cd00035">
    <property type="entry name" value="ChtBD1"/>
    <property type="match status" value="1"/>
</dbReference>
<dbReference type="SMART" id="SM00270">
    <property type="entry name" value="ChtBD1"/>
    <property type="match status" value="1"/>
</dbReference>
<dbReference type="PaxDb" id="2903-EOD24859"/>